<keyword evidence="2" id="KW-1185">Reference proteome</keyword>
<dbReference type="EMBL" id="JXOK01000007">
    <property type="protein sequence ID" value="KIN12133.1"/>
    <property type="molecule type" value="Genomic_DNA"/>
</dbReference>
<accession>A0A0C3ECJ9</accession>
<reference evidence="1 2" key="1">
    <citation type="submission" date="2015-01" db="EMBL/GenBank/DDBJ databases">
        <title>Draft genome of Vibrio mytili type strain CAIM 528.</title>
        <authorList>
            <person name="Gonzalez-Castillo A."/>
            <person name="Gomez-Gil B."/>
            <person name="Enciso-Ibarra J."/>
        </authorList>
    </citation>
    <scope>NUCLEOTIDE SEQUENCE [LARGE SCALE GENOMIC DNA]</scope>
    <source>
        <strain evidence="1 2">CAIM 528</strain>
    </source>
</reference>
<evidence type="ECO:0000313" key="1">
    <source>
        <dbReference type="EMBL" id="KIN12133.1"/>
    </source>
</evidence>
<keyword evidence="1" id="KW-0560">Oxidoreductase</keyword>
<comment type="caution">
    <text evidence="1">The sequence shown here is derived from an EMBL/GenBank/DDBJ whole genome shotgun (WGS) entry which is preliminary data.</text>
</comment>
<dbReference type="Gene3D" id="3.30.70.100">
    <property type="match status" value="1"/>
</dbReference>
<protein>
    <submittedName>
        <fullName evidence="1">Antibiotic biosynthesis monooxygenase</fullName>
    </submittedName>
</protein>
<keyword evidence="1" id="KW-0503">Monooxygenase</keyword>
<dbReference type="AlphaFoldDB" id="A0A0C3ECJ9"/>
<proteinExistence type="predicted"/>
<dbReference type="InterPro" id="IPR011008">
    <property type="entry name" value="Dimeric_a/b-barrel"/>
</dbReference>
<dbReference type="OrthoDB" id="6105906at2"/>
<gene>
    <name evidence="1" type="ORF">SU60_03270</name>
</gene>
<evidence type="ECO:0000313" key="2">
    <source>
        <dbReference type="Proteomes" id="UP000031977"/>
    </source>
</evidence>
<organism evidence="1 2">
    <name type="scientific">Vibrio mytili</name>
    <dbReference type="NCBI Taxonomy" id="50718"/>
    <lineage>
        <taxon>Bacteria</taxon>
        <taxon>Pseudomonadati</taxon>
        <taxon>Pseudomonadota</taxon>
        <taxon>Gammaproteobacteria</taxon>
        <taxon>Vibrionales</taxon>
        <taxon>Vibrionaceae</taxon>
        <taxon>Vibrio</taxon>
    </lineage>
</organism>
<name>A0A0C3ECJ9_9VIBR</name>
<dbReference type="STRING" id="50718.SU60_03270"/>
<dbReference type="RefSeq" id="WP_041154303.1">
    <property type="nucleotide sequence ID" value="NZ_CBCRVP010000025.1"/>
</dbReference>
<dbReference type="SUPFAM" id="SSF54909">
    <property type="entry name" value="Dimeric alpha+beta barrel"/>
    <property type="match status" value="1"/>
</dbReference>
<dbReference type="Proteomes" id="UP000031977">
    <property type="component" value="Unassembled WGS sequence"/>
</dbReference>
<dbReference type="GO" id="GO:0004497">
    <property type="term" value="F:monooxygenase activity"/>
    <property type="evidence" value="ECO:0007669"/>
    <property type="project" value="UniProtKB-KW"/>
</dbReference>
<sequence length="105" mass="12409">MFIAVYEFEIKEGTESLFRRAWLEVTKSIYQNCGSFGSRLHTSERPNILVGYAQWPSKAQWEKDHQLTDALYQKARNEMRDYLVQSKTVYKLEVCDDYLQETTVS</sequence>